<evidence type="ECO:0000256" key="4">
    <source>
        <dbReference type="ARBA" id="ARBA00022692"/>
    </source>
</evidence>
<evidence type="ECO:0000313" key="8">
    <source>
        <dbReference type="EMBL" id="SVE49198.1"/>
    </source>
</evidence>
<dbReference type="SUPFAM" id="SSF103481">
    <property type="entry name" value="Multidrug resistance efflux transporter EmrE"/>
    <property type="match status" value="1"/>
</dbReference>
<feature type="non-terminal residue" evidence="8">
    <location>
        <position position="1"/>
    </location>
</feature>
<dbReference type="InterPro" id="IPR000390">
    <property type="entry name" value="Small_drug/metabolite_transptr"/>
</dbReference>
<organism evidence="8">
    <name type="scientific">marine metagenome</name>
    <dbReference type="NCBI Taxonomy" id="408172"/>
    <lineage>
        <taxon>unclassified sequences</taxon>
        <taxon>metagenomes</taxon>
        <taxon>ecological metagenomes</taxon>
    </lineage>
</organism>
<evidence type="ECO:0000256" key="3">
    <source>
        <dbReference type="ARBA" id="ARBA00022475"/>
    </source>
</evidence>
<dbReference type="GO" id="GO:0015199">
    <property type="term" value="F:amino-acid betaine transmembrane transporter activity"/>
    <property type="evidence" value="ECO:0007669"/>
    <property type="project" value="TreeGrafter"/>
</dbReference>
<name>A0A383DZB6_9ZZZZ</name>
<feature type="transmembrane region" description="Helical" evidence="7">
    <location>
        <begin position="39"/>
        <end position="56"/>
    </location>
</feature>
<dbReference type="GO" id="GO:0031460">
    <property type="term" value="P:glycine betaine transport"/>
    <property type="evidence" value="ECO:0007669"/>
    <property type="project" value="TreeGrafter"/>
</dbReference>
<dbReference type="PANTHER" id="PTHR30561">
    <property type="entry name" value="SMR FAMILY PROTON-DEPENDENT DRUG EFFLUX TRANSPORTER SUGE"/>
    <property type="match status" value="1"/>
</dbReference>
<dbReference type="Gene3D" id="1.10.3730.20">
    <property type="match status" value="1"/>
</dbReference>
<dbReference type="AlphaFoldDB" id="A0A383DZB6"/>
<keyword evidence="4 7" id="KW-0812">Transmembrane</keyword>
<feature type="transmembrane region" description="Helical" evidence="7">
    <location>
        <begin position="93"/>
        <end position="113"/>
    </location>
</feature>
<evidence type="ECO:0000256" key="1">
    <source>
        <dbReference type="ARBA" id="ARBA00004651"/>
    </source>
</evidence>
<dbReference type="GO" id="GO:0015297">
    <property type="term" value="F:antiporter activity"/>
    <property type="evidence" value="ECO:0007669"/>
    <property type="project" value="TreeGrafter"/>
</dbReference>
<gene>
    <name evidence="8" type="ORF">METZ01_LOCUS502052</name>
</gene>
<evidence type="ECO:0008006" key="9">
    <source>
        <dbReference type="Google" id="ProtNLM"/>
    </source>
</evidence>
<evidence type="ECO:0000256" key="2">
    <source>
        <dbReference type="ARBA" id="ARBA00022448"/>
    </source>
</evidence>
<keyword evidence="3" id="KW-1003">Cell membrane</keyword>
<dbReference type="EMBL" id="UINC01221031">
    <property type="protein sequence ID" value="SVE49198.1"/>
    <property type="molecule type" value="Genomic_DNA"/>
</dbReference>
<proteinExistence type="predicted"/>
<dbReference type="Pfam" id="PF00893">
    <property type="entry name" value="Multi_Drug_Res"/>
    <property type="match status" value="1"/>
</dbReference>
<reference evidence="8" key="1">
    <citation type="submission" date="2018-05" db="EMBL/GenBank/DDBJ databases">
        <authorList>
            <person name="Lanie J.A."/>
            <person name="Ng W.-L."/>
            <person name="Kazmierczak K.M."/>
            <person name="Andrzejewski T.M."/>
            <person name="Davidsen T.M."/>
            <person name="Wayne K.J."/>
            <person name="Tettelin H."/>
            <person name="Glass J.I."/>
            <person name="Rusch D."/>
            <person name="Podicherti R."/>
            <person name="Tsui H.-C.T."/>
            <person name="Winkler M.E."/>
        </authorList>
    </citation>
    <scope>NUCLEOTIDE SEQUENCE</scope>
</reference>
<accession>A0A383DZB6</accession>
<keyword evidence="6 7" id="KW-0472">Membrane</keyword>
<comment type="subcellular location">
    <subcellularLocation>
        <location evidence="1">Cell membrane</location>
        <topology evidence="1">Multi-pass membrane protein</topology>
    </subcellularLocation>
</comment>
<dbReference type="GO" id="GO:0015220">
    <property type="term" value="F:choline transmembrane transporter activity"/>
    <property type="evidence" value="ECO:0007669"/>
    <property type="project" value="TreeGrafter"/>
</dbReference>
<protein>
    <recommendedName>
        <fullName evidence="9">EamA domain-containing protein</fullName>
    </recommendedName>
</protein>
<dbReference type="InterPro" id="IPR045324">
    <property type="entry name" value="Small_multidrug_res"/>
</dbReference>
<evidence type="ECO:0000256" key="6">
    <source>
        <dbReference type="ARBA" id="ARBA00023136"/>
    </source>
</evidence>
<dbReference type="PANTHER" id="PTHR30561:SF1">
    <property type="entry name" value="MULTIDRUG TRANSPORTER EMRE"/>
    <property type="match status" value="1"/>
</dbReference>
<keyword evidence="5 7" id="KW-1133">Transmembrane helix</keyword>
<keyword evidence="2" id="KW-0813">Transport</keyword>
<sequence>VPFKHMSIFLTYTFLLAAVAFGTASNILAKEAEGFSKIVPSLMSALTIVLCMYCLSQVMKTISAGYTYATFAGLCIIATTVLGILRFNQWPNFYAFIGLILIIIGVILVNLLGQN</sequence>
<dbReference type="InterPro" id="IPR037185">
    <property type="entry name" value="EmrE-like"/>
</dbReference>
<feature type="transmembrane region" description="Helical" evidence="7">
    <location>
        <begin position="68"/>
        <end position="87"/>
    </location>
</feature>
<evidence type="ECO:0000256" key="7">
    <source>
        <dbReference type="SAM" id="Phobius"/>
    </source>
</evidence>
<evidence type="ECO:0000256" key="5">
    <source>
        <dbReference type="ARBA" id="ARBA00022989"/>
    </source>
</evidence>
<dbReference type="GO" id="GO:0005886">
    <property type="term" value="C:plasma membrane"/>
    <property type="evidence" value="ECO:0007669"/>
    <property type="project" value="UniProtKB-SubCell"/>
</dbReference>